<dbReference type="PANTHER" id="PTHR12598:SF0">
    <property type="entry name" value="COPPER HOMEOSTASIS PROTEIN CUTC HOMOLOG"/>
    <property type="match status" value="1"/>
</dbReference>
<comment type="caution">
    <text evidence="3">Once thought to be involved in copper homeostasis, experiments in E.coli have shown this is not the case.</text>
</comment>
<comment type="subcellular location">
    <subcellularLocation>
        <location evidence="3">Cytoplasm</location>
    </subcellularLocation>
</comment>
<evidence type="ECO:0000256" key="3">
    <source>
        <dbReference type="HAMAP-Rule" id="MF_00795"/>
    </source>
</evidence>
<dbReference type="InterPro" id="IPR036822">
    <property type="entry name" value="CutC-like_dom_sf"/>
</dbReference>
<dbReference type="Pfam" id="PF03932">
    <property type="entry name" value="CutC"/>
    <property type="match status" value="1"/>
</dbReference>
<dbReference type="GO" id="GO:0005737">
    <property type="term" value="C:cytoplasm"/>
    <property type="evidence" value="ECO:0007669"/>
    <property type="project" value="UniProtKB-SubCell"/>
</dbReference>
<organism evidence="4 5">
    <name type="scientific">Lactobacillus kullabergensis</name>
    <dbReference type="NCBI Taxonomy" id="1218493"/>
    <lineage>
        <taxon>Bacteria</taxon>
        <taxon>Bacillati</taxon>
        <taxon>Bacillota</taxon>
        <taxon>Bacilli</taxon>
        <taxon>Lactobacillales</taxon>
        <taxon>Lactobacillaceae</taxon>
        <taxon>Lactobacillus</taxon>
    </lineage>
</organism>
<dbReference type="RefSeq" id="WP_045928158.1">
    <property type="nucleotide sequence ID" value="NZ_JBHSZS010000025.1"/>
</dbReference>
<dbReference type="PANTHER" id="PTHR12598">
    <property type="entry name" value="COPPER HOMEOSTASIS PROTEIN CUTC"/>
    <property type="match status" value="1"/>
</dbReference>
<dbReference type="Gene3D" id="3.20.20.380">
    <property type="entry name" value="Copper homeostasis (CutC) domain"/>
    <property type="match status" value="1"/>
</dbReference>
<gene>
    <name evidence="3" type="primary">cutC</name>
    <name evidence="4" type="ORF">JF76_10710</name>
</gene>
<dbReference type="FunFam" id="3.20.20.380:FF:000003">
    <property type="entry name" value="Copper homeostasis protein CutC"/>
    <property type="match status" value="1"/>
</dbReference>
<reference evidence="4 5" key="1">
    <citation type="submission" date="2014-12" db="EMBL/GenBank/DDBJ databases">
        <title>Comparative genomics of the lactic acid bacteria isolated from the honey bee gut.</title>
        <authorList>
            <person name="Ellegaard K.M."/>
            <person name="Tamarit D."/>
            <person name="Javelind E."/>
            <person name="Olofsson T."/>
            <person name="Andersson S.G."/>
            <person name="Vasquez A."/>
        </authorList>
    </citation>
    <scope>NUCLEOTIDE SEQUENCE [LARGE SCALE GENOMIC DNA]</scope>
    <source>
        <strain evidence="4 5">Biut2</strain>
    </source>
</reference>
<dbReference type="OrthoDB" id="9815677at2"/>
<evidence type="ECO:0000256" key="1">
    <source>
        <dbReference type="ARBA" id="ARBA00007768"/>
    </source>
</evidence>
<dbReference type="HOGENOM" id="CLU_050555_2_0_9"/>
<proteinExistence type="inferred from homology"/>
<comment type="caution">
    <text evidence="4">The sequence shown here is derived from an EMBL/GenBank/DDBJ whole genome shotgun (WGS) entry which is preliminary data.</text>
</comment>
<name>A0A0F4LAZ9_9LACO</name>
<evidence type="ECO:0000256" key="2">
    <source>
        <dbReference type="ARBA" id="ARBA00022490"/>
    </source>
</evidence>
<comment type="similarity">
    <text evidence="1 3">Belongs to the CutC family.</text>
</comment>
<dbReference type="SUPFAM" id="SSF110395">
    <property type="entry name" value="CutC-like"/>
    <property type="match status" value="1"/>
</dbReference>
<dbReference type="AlphaFoldDB" id="A0A0F4LAZ9"/>
<evidence type="ECO:0000313" key="4">
    <source>
        <dbReference type="EMBL" id="KJY55434.1"/>
    </source>
</evidence>
<dbReference type="HAMAP" id="MF_00795">
    <property type="entry name" value="CutC"/>
    <property type="match status" value="1"/>
</dbReference>
<dbReference type="GO" id="GO:0005507">
    <property type="term" value="F:copper ion binding"/>
    <property type="evidence" value="ECO:0007669"/>
    <property type="project" value="TreeGrafter"/>
</dbReference>
<keyword evidence="2 3" id="KW-0963">Cytoplasm</keyword>
<dbReference type="STRING" id="1218493.JF76_10710"/>
<protein>
    <recommendedName>
        <fullName evidence="3">PF03932 family protein CutC</fullName>
    </recommendedName>
</protein>
<accession>A0A0F4LAZ9</accession>
<dbReference type="EMBL" id="JXBY01000019">
    <property type="protein sequence ID" value="KJY55434.1"/>
    <property type="molecule type" value="Genomic_DNA"/>
</dbReference>
<dbReference type="Proteomes" id="UP000033533">
    <property type="component" value="Unassembled WGS sequence"/>
</dbReference>
<dbReference type="PATRIC" id="fig|1218493.3.peg.1122"/>
<evidence type="ECO:0000313" key="5">
    <source>
        <dbReference type="Proteomes" id="UP000033533"/>
    </source>
</evidence>
<sequence>MLKEACVENFYNIPHVIKAGADRLELNNDLALGGTTPSYGVIKKSVTYAENFKIPVVIMIRPRGGDFVYNENEIGIMADDIEASAKLGAQGVAFGCLTNNNQINRIQMKHLITLARSLNVEVVMHMAFDDISNDKQKTELNWLADQGVKRILTHGGKLDKPILATILHLKEIIKWANDRIEILPGGGITTENSNLVSAELNVNQLHGTKIVK</sequence>
<dbReference type="InterPro" id="IPR005627">
    <property type="entry name" value="CutC-like"/>
</dbReference>